<dbReference type="InterPro" id="IPR036291">
    <property type="entry name" value="NAD(P)-bd_dom_sf"/>
</dbReference>
<accession>A0AAE0VMX5</accession>
<evidence type="ECO:0000256" key="1">
    <source>
        <dbReference type="ARBA" id="ARBA00022857"/>
    </source>
</evidence>
<dbReference type="SUPFAM" id="SSF51735">
    <property type="entry name" value="NAD(P)-binding Rossmann-fold domains"/>
    <property type="match status" value="1"/>
</dbReference>
<dbReference type="Gene3D" id="3.40.50.720">
    <property type="entry name" value="NAD(P)-binding Rossmann-like Domain"/>
    <property type="match status" value="1"/>
</dbReference>
<evidence type="ECO:0000313" key="5">
    <source>
        <dbReference type="Proteomes" id="UP001195483"/>
    </source>
</evidence>
<protein>
    <recommendedName>
        <fullName evidence="3">NAD-dependent epimerase/dehydratase domain-containing protein</fullName>
    </recommendedName>
</protein>
<dbReference type="Gene3D" id="3.90.25.10">
    <property type="entry name" value="UDP-galactose 4-epimerase, domain 1"/>
    <property type="match status" value="1"/>
</dbReference>
<evidence type="ECO:0000259" key="3">
    <source>
        <dbReference type="Pfam" id="PF01370"/>
    </source>
</evidence>
<dbReference type="Proteomes" id="UP001195483">
    <property type="component" value="Unassembled WGS sequence"/>
</dbReference>
<dbReference type="AlphaFoldDB" id="A0AAE0VMX5"/>
<dbReference type="Pfam" id="PF01370">
    <property type="entry name" value="Epimerase"/>
    <property type="match status" value="1"/>
</dbReference>
<keyword evidence="5" id="KW-1185">Reference proteome</keyword>
<reference evidence="4" key="1">
    <citation type="journal article" date="2021" name="Genome Biol. Evol.">
        <title>A High-Quality Reference Genome for a Parasitic Bivalve with Doubly Uniparental Inheritance (Bivalvia: Unionida).</title>
        <authorList>
            <person name="Smith C.H."/>
        </authorList>
    </citation>
    <scope>NUCLEOTIDE SEQUENCE</scope>
    <source>
        <strain evidence="4">CHS0354</strain>
    </source>
</reference>
<sequence>MCAGITDYYDAHEFRALIREKPAVFGAGAVLLHMGACSATTETDAHYIMNNNFAFTKELTEWGLIRSHRIAYASSAATYGDGAQGYSDRCDISQLRPLNVYGYSKQLQDIWAEQKGYLNSVLSVKFFNVYGPGEEYKKDMSSVMFKAYGQIKTDGKVTLFKSYRNGIADGEQRRDFIYIKDAVDMLLFLADSPNFNGIYNIGTGKAETFLSLVEALFEAMNLKYQYFTEADTLKFRQTGYNKPLHSLRSAAADYLTYLENPDGYSLI</sequence>
<dbReference type="InterPro" id="IPR001509">
    <property type="entry name" value="Epimerase_deHydtase"/>
</dbReference>
<gene>
    <name evidence="4" type="ORF">CHS0354_035238</name>
</gene>
<evidence type="ECO:0000313" key="4">
    <source>
        <dbReference type="EMBL" id="KAK3584158.1"/>
    </source>
</evidence>
<evidence type="ECO:0000256" key="2">
    <source>
        <dbReference type="ARBA" id="ARBA00023277"/>
    </source>
</evidence>
<dbReference type="EMBL" id="JAEAOA010002069">
    <property type="protein sequence ID" value="KAK3584158.1"/>
    <property type="molecule type" value="Genomic_DNA"/>
</dbReference>
<organism evidence="4 5">
    <name type="scientific">Potamilus streckersoni</name>
    <dbReference type="NCBI Taxonomy" id="2493646"/>
    <lineage>
        <taxon>Eukaryota</taxon>
        <taxon>Metazoa</taxon>
        <taxon>Spiralia</taxon>
        <taxon>Lophotrochozoa</taxon>
        <taxon>Mollusca</taxon>
        <taxon>Bivalvia</taxon>
        <taxon>Autobranchia</taxon>
        <taxon>Heteroconchia</taxon>
        <taxon>Palaeoheterodonta</taxon>
        <taxon>Unionida</taxon>
        <taxon>Unionoidea</taxon>
        <taxon>Unionidae</taxon>
        <taxon>Ambleminae</taxon>
        <taxon>Lampsilini</taxon>
        <taxon>Potamilus</taxon>
    </lineage>
</organism>
<comment type="caution">
    <text evidence="4">The sequence shown here is derived from an EMBL/GenBank/DDBJ whole genome shotgun (WGS) entry which is preliminary data.</text>
</comment>
<proteinExistence type="predicted"/>
<feature type="domain" description="NAD-dependent epimerase/dehydratase" evidence="3">
    <location>
        <begin position="32"/>
        <end position="202"/>
    </location>
</feature>
<keyword evidence="1" id="KW-0521">NADP</keyword>
<reference evidence="4" key="3">
    <citation type="submission" date="2023-05" db="EMBL/GenBank/DDBJ databases">
        <authorList>
            <person name="Smith C.H."/>
        </authorList>
    </citation>
    <scope>NUCLEOTIDE SEQUENCE</scope>
    <source>
        <strain evidence="4">CHS0354</strain>
        <tissue evidence="4">Mantle</tissue>
    </source>
</reference>
<dbReference type="PANTHER" id="PTHR43103:SF3">
    <property type="entry name" value="ADP-L-GLYCERO-D-MANNO-HEPTOSE-6-EPIMERASE"/>
    <property type="match status" value="1"/>
</dbReference>
<dbReference type="PANTHER" id="PTHR43103">
    <property type="entry name" value="NUCLEOSIDE-DIPHOSPHATE-SUGAR EPIMERASE"/>
    <property type="match status" value="1"/>
</dbReference>
<reference evidence="4" key="2">
    <citation type="journal article" date="2021" name="Genome Biol. Evol.">
        <title>Developing a high-quality reference genome for a parasitic bivalve with doubly uniparental inheritance (Bivalvia: Unionida).</title>
        <authorList>
            <person name="Smith C.H."/>
        </authorList>
    </citation>
    <scope>NUCLEOTIDE SEQUENCE</scope>
    <source>
        <strain evidence="4">CHS0354</strain>
        <tissue evidence="4">Mantle</tissue>
    </source>
</reference>
<name>A0AAE0VMX5_9BIVA</name>
<keyword evidence="2" id="KW-0119">Carbohydrate metabolism</keyword>